<keyword evidence="2" id="KW-1185">Reference proteome</keyword>
<gene>
    <name evidence="1" type="ORF">Pmgp_00364</name>
</gene>
<dbReference type="Proteomes" id="UP000297597">
    <property type="component" value="Unassembled WGS sequence"/>
</dbReference>
<sequence>MIPEKEIIRLLEEAMIEAIVDNPDNALSPSTEPDPKNGAAWVKEGRIYVRDPADSGSPATITSGPGVELYVNGFLNSNQVQVSSTDLIEVKLTSFMWKMFFFTMGMWTFRRGIYALKAA</sequence>
<evidence type="ECO:0000313" key="1">
    <source>
        <dbReference type="EMBL" id="TEB13470.1"/>
    </source>
</evidence>
<proteinExistence type="predicted"/>
<name>A0A4Y7RXI4_9FIRM</name>
<accession>A0A4Y7RXI4</accession>
<dbReference type="EMBL" id="QFFZ01000002">
    <property type="protein sequence ID" value="TEB13470.1"/>
    <property type="molecule type" value="Genomic_DNA"/>
</dbReference>
<dbReference type="AlphaFoldDB" id="A0A4Y7RXI4"/>
<comment type="caution">
    <text evidence="1">The sequence shown here is derived from an EMBL/GenBank/DDBJ whole genome shotgun (WGS) entry which is preliminary data.</text>
</comment>
<organism evidence="1 2">
    <name type="scientific">Pelotomaculum propionicicum</name>
    <dbReference type="NCBI Taxonomy" id="258475"/>
    <lineage>
        <taxon>Bacteria</taxon>
        <taxon>Bacillati</taxon>
        <taxon>Bacillota</taxon>
        <taxon>Clostridia</taxon>
        <taxon>Eubacteriales</taxon>
        <taxon>Desulfotomaculaceae</taxon>
        <taxon>Pelotomaculum</taxon>
    </lineage>
</organism>
<evidence type="ECO:0000313" key="2">
    <source>
        <dbReference type="Proteomes" id="UP000297597"/>
    </source>
</evidence>
<reference evidence="1 2" key="1">
    <citation type="journal article" date="2018" name="Environ. Microbiol.">
        <title>Novel energy conservation strategies and behaviour of Pelotomaculum schinkii driving syntrophic propionate catabolism.</title>
        <authorList>
            <person name="Hidalgo-Ahumada C.A.P."/>
            <person name="Nobu M.K."/>
            <person name="Narihiro T."/>
            <person name="Tamaki H."/>
            <person name="Liu W.T."/>
            <person name="Kamagata Y."/>
            <person name="Stams A.J.M."/>
            <person name="Imachi H."/>
            <person name="Sousa D.Z."/>
        </authorList>
    </citation>
    <scope>NUCLEOTIDE SEQUENCE [LARGE SCALE GENOMIC DNA]</scope>
    <source>
        <strain evidence="1 2">MGP</strain>
    </source>
</reference>
<protein>
    <submittedName>
        <fullName evidence="1">Uncharacterized protein</fullName>
    </submittedName>
</protein>